<dbReference type="InterPro" id="IPR029020">
    <property type="entry name" value="Ammonium/urea_transptr"/>
</dbReference>
<dbReference type="SUPFAM" id="SSF111352">
    <property type="entry name" value="Ammonium transporter"/>
    <property type="match status" value="1"/>
</dbReference>
<dbReference type="Gene3D" id="1.10.3430.10">
    <property type="entry name" value="Ammonium transporter AmtB like domains"/>
    <property type="match status" value="1"/>
</dbReference>
<feature type="transmembrane region" description="Helical" evidence="6">
    <location>
        <begin position="295"/>
        <end position="312"/>
    </location>
</feature>
<keyword evidence="3 6" id="KW-0812">Transmembrane</keyword>
<evidence type="ECO:0000256" key="3">
    <source>
        <dbReference type="ARBA" id="ARBA00022692"/>
    </source>
</evidence>
<dbReference type="GO" id="GO:0008519">
    <property type="term" value="F:ammonium channel activity"/>
    <property type="evidence" value="ECO:0007669"/>
    <property type="project" value="InterPro"/>
</dbReference>
<evidence type="ECO:0000256" key="6">
    <source>
        <dbReference type="SAM" id="Phobius"/>
    </source>
</evidence>
<feature type="transmembrane region" description="Helical" evidence="6">
    <location>
        <begin position="385"/>
        <end position="406"/>
    </location>
</feature>
<reference evidence="8" key="1">
    <citation type="submission" date="2023-03" db="EMBL/GenBank/DDBJ databases">
        <title>Chromosome-level genomes of two armyworms, Mythimna separata and Mythimna loreyi, provide insights into the biosynthesis and reception of sex pheromones.</title>
        <authorList>
            <person name="Zhao H."/>
        </authorList>
    </citation>
    <scope>NUCLEOTIDE SEQUENCE</scope>
    <source>
        <strain evidence="8">BeijingLab</strain>
        <tissue evidence="8">Pupa</tissue>
    </source>
</reference>
<dbReference type="GO" id="GO:0097272">
    <property type="term" value="P:ammonium homeostasis"/>
    <property type="evidence" value="ECO:0007669"/>
    <property type="project" value="TreeGrafter"/>
</dbReference>
<feature type="transmembrane region" description="Helical" evidence="6">
    <location>
        <begin position="18"/>
        <end position="37"/>
    </location>
</feature>
<comment type="similarity">
    <text evidence="2">Belongs to the ammonium transporter (TC 2.A.49) family. Rh subfamily.</text>
</comment>
<dbReference type="AlphaFoldDB" id="A0AAD7YM72"/>
<evidence type="ECO:0000259" key="7">
    <source>
        <dbReference type="Pfam" id="PF00909"/>
    </source>
</evidence>
<keyword evidence="5 6" id="KW-0472">Membrane</keyword>
<dbReference type="InterPro" id="IPR002229">
    <property type="entry name" value="RhesusRHD"/>
</dbReference>
<dbReference type="GO" id="GO:0005886">
    <property type="term" value="C:plasma membrane"/>
    <property type="evidence" value="ECO:0007669"/>
    <property type="project" value="InterPro"/>
</dbReference>
<name>A0AAD7YM72_MYTSE</name>
<keyword evidence="9" id="KW-1185">Reference proteome</keyword>
<dbReference type="PANTHER" id="PTHR11730">
    <property type="entry name" value="AMMONIUM TRANSPORTER"/>
    <property type="match status" value="1"/>
</dbReference>
<evidence type="ECO:0000256" key="5">
    <source>
        <dbReference type="ARBA" id="ARBA00023136"/>
    </source>
</evidence>
<comment type="subcellular location">
    <subcellularLocation>
        <location evidence="1">Membrane</location>
        <topology evidence="1">Multi-pass membrane protein</topology>
    </subcellularLocation>
</comment>
<evidence type="ECO:0000256" key="2">
    <source>
        <dbReference type="ARBA" id="ARBA00011036"/>
    </source>
</evidence>
<organism evidence="8 9">
    <name type="scientific">Mythimna separata</name>
    <name type="common">Oriental armyworm</name>
    <name type="synonym">Pseudaletia separata</name>
    <dbReference type="NCBI Taxonomy" id="271217"/>
    <lineage>
        <taxon>Eukaryota</taxon>
        <taxon>Metazoa</taxon>
        <taxon>Ecdysozoa</taxon>
        <taxon>Arthropoda</taxon>
        <taxon>Hexapoda</taxon>
        <taxon>Insecta</taxon>
        <taxon>Pterygota</taxon>
        <taxon>Neoptera</taxon>
        <taxon>Endopterygota</taxon>
        <taxon>Lepidoptera</taxon>
        <taxon>Glossata</taxon>
        <taxon>Ditrysia</taxon>
        <taxon>Noctuoidea</taxon>
        <taxon>Noctuidae</taxon>
        <taxon>Noctuinae</taxon>
        <taxon>Hadenini</taxon>
        <taxon>Mythimna</taxon>
    </lineage>
</organism>
<protein>
    <recommendedName>
        <fullName evidence="7">Ammonium transporter AmtB-like domain-containing protein</fullName>
    </recommendedName>
</protein>
<feature type="transmembrane region" description="Helical" evidence="6">
    <location>
        <begin position="241"/>
        <end position="258"/>
    </location>
</feature>
<feature type="domain" description="Ammonium transporter AmtB-like" evidence="7">
    <location>
        <begin position="15"/>
        <end position="407"/>
    </location>
</feature>
<dbReference type="Pfam" id="PF00909">
    <property type="entry name" value="Ammonium_transp"/>
    <property type="match status" value="1"/>
</dbReference>
<dbReference type="InterPro" id="IPR024041">
    <property type="entry name" value="NH4_transpt_AmtB-like_dom"/>
</dbReference>
<dbReference type="EMBL" id="JARGEI010000014">
    <property type="protein sequence ID" value="KAJ8720380.1"/>
    <property type="molecule type" value="Genomic_DNA"/>
</dbReference>
<evidence type="ECO:0000256" key="1">
    <source>
        <dbReference type="ARBA" id="ARBA00004141"/>
    </source>
</evidence>
<dbReference type="Proteomes" id="UP001231518">
    <property type="component" value="Chromosome 3"/>
</dbReference>
<evidence type="ECO:0000256" key="4">
    <source>
        <dbReference type="ARBA" id="ARBA00022989"/>
    </source>
</evidence>
<proteinExistence type="inferred from homology"/>
<dbReference type="PRINTS" id="PR00342">
    <property type="entry name" value="RHESUSRHD"/>
</dbReference>
<keyword evidence="4 6" id="KW-1133">Transmembrane helix</keyword>
<evidence type="ECO:0000313" key="9">
    <source>
        <dbReference type="Proteomes" id="UP001231518"/>
    </source>
</evidence>
<gene>
    <name evidence="8" type="ORF">PYW07_012423</name>
</gene>
<feature type="transmembrane region" description="Helical" evidence="6">
    <location>
        <begin position="202"/>
        <end position="221"/>
    </location>
</feature>
<comment type="caution">
    <text evidence="8">The sequence shown here is derived from an EMBL/GenBank/DDBJ whole genome shotgun (WGS) entry which is preliminary data.</text>
</comment>
<feature type="transmembrane region" description="Helical" evidence="6">
    <location>
        <begin position="44"/>
        <end position="64"/>
    </location>
</feature>
<accession>A0AAD7YM72</accession>
<sequence length="429" mass="46922">MILYCCFTKYARYKEVKFLMVGFEETHVMIFIGFAYLMTFLKKYCYSATGFNLLLAALVIQWSLLCQGFFHMSRGKIVTTPKLLLEADIMAATVLITFGALLGITTGSQMLFLAVIEAAVGSVNMFISQAMYEITDIGGSILIHTYGAYFGLGVSAALRIKKPAEEEKIQMRPREIHSHTSAGHVISVHATRAQTRLDGPSYASDVSAMLGSLFLWVFWPLFNSGLAVTEMERQRAFVNTYLSLASCTVVTFVLSAAVSHKPGKFDMVHIQNSTLAGGVAVGAVANLHITPGGAVAIGMGAACISVLGFRYLTPKLEKRGIQDTCGVNNLHGMPGIYSGLISVLVSLLATEEVYGRELAVIFPATKHKELEVEPRSMETQALYQLVALITTFVVAILTGLLCGFIIKSPIFTPLKVKERYDDDVHWELP</sequence>
<evidence type="ECO:0000313" key="8">
    <source>
        <dbReference type="EMBL" id="KAJ8720380.1"/>
    </source>
</evidence>
<dbReference type="PANTHER" id="PTHR11730:SF60">
    <property type="entry name" value="RH50, ISOFORM D"/>
    <property type="match status" value="1"/>
</dbReference>